<keyword evidence="1" id="KW-1185">Reference proteome</keyword>
<evidence type="ECO:0000313" key="2">
    <source>
        <dbReference type="WBParaSite" id="SVE_0647200.1"/>
    </source>
</evidence>
<sequence>MPQNFNRQQVYVVLSTRLNAAAKIIPNEYDKKDDIINNLPNDILYELIEETPNILESSSEEIEKALNKEASISSASVYVAFMIQKKVKISFRPIRFI</sequence>
<protein>
    <submittedName>
        <fullName evidence="2">DNA helicase</fullName>
    </submittedName>
</protein>
<reference evidence="1" key="1">
    <citation type="submission" date="2014-07" db="EMBL/GenBank/DDBJ databases">
        <authorList>
            <person name="Martin A.A"/>
            <person name="De Silva N."/>
        </authorList>
    </citation>
    <scope>NUCLEOTIDE SEQUENCE</scope>
</reference>
<dbReference type="WBParaSite" id="SVE_0647200.1">
    <property type="protein sequence ID" value="SVE_0647200.1"/>
    <property type="gene ID" value="SVE_0647200"/>
</dbReference>
<name>A0A0K0FCA7_STRVS</name>
<accession>A0A0K0FCA7</accession>
<proteinExistence type="predicted"/>
<dbReference type="AlphaFoldDB" id="A0A0K0FCA7"/>
<reference evidence="2" key="2">
    <citation type="submission" date="2015-08" db="UniProtKB">
        <authorList>
            <consortium name="WormBaseParasite"/>
        </authorList>
    </citation>
    <scope>IDENTIFICATION</scope>
</reference>
<dbReference type="Proteomes" id="UP000035680">
    <property type="component" value="Unassembled WGS sequence"/>
</dbReference>
<evidence type="ECO:0000313" key="1">
    <source>
        <dbReference type="Proteomes" id="UP000035680"/>
    </source>
</evidence>
<organism evidence="1 2">
    <name type="scientific">Strongyloides venezuelensis</name>
    <name type="common">Threadworm</name>
    <dbReference type="NCBI Taxonomy" id="75913"/>
    <lineage>
        <taxon>Eukaryota</taxon>
        <taxon>Metazoa</taxon>
        <taxon>Ecdysozoa</taxon>
        <taxon>Nematoda</taxon>
        <taxon>Chromadorea</taxon>
        <taxon>Rhabditida</taxon>
        <taxon>Tylenchina</taxon>
        <taxon>Panagrolaimomorpha</taxon>
        <taxon>Strongyloidoidea</taxon>
        <taxon>Strongyloididae</taxon>
        <taxon>Strongyloides</taxon>
    </lineage>
</organism>